<dbReference type="Gene3D" id="1.10.1380.10">
    <property type="entry name" value="Neutral endopeptidase , domain2"/>
    <property type="match status" value="1"/>
</dbReference>
<proteinExistence type="predicted"/>
<dbReference type="Proteomes" id="UP000821866">
    <property type="component" value="Chromosome 3"/>
</dbReference>
<dbReference type="GO" id="GO:0004222">
    <property type="term" value="F:metalloendopeptidase activity"/>
    <property type="evidence" value="ECO:0007669"/>
    <property type="project" value="InterPro"/>
</dbReference>
<keyword evidence="4" id="KW-1185">Reference proteome</keyword>
<accession>A0A9J6E9S3</accession>
<evidence type="ECO:0008006" key="5">
    <source>
        <dbReference type="Google" id="ProtNLM"/>
    </source>
</evidence>
<comment type="caution">
    <text evidence="3">The sequence shown here is derived from an EMBL/GenBank/DDBJ whole genome shotgun (WGS) entry which is preliminary data.</text>
</comment>
<dbReference type="SUPFAM" id="SSF55486">
    <property type="entry name" value="Metalloproteases ('zincins'), catalytic domain"/>
    <property type="match status" value="1"/>
</dbReference>
<name>A0A9J6E9S3_RHIMP</name>
<feature type="region of interest" description="Disordered" evidence="1">
    <location>
        <begin position="1"/>
        <end position="25"/>
    </location>
</feature>
<evidence type="ECO:0000256" key="2">
    <source>
        <dbReference type="SAM" id="Phobius"/>
    </source>
</evidence>
<reference evidence="3" key="1">
    <citation type="journal article" date="2020" name="Cell">
        <title>Large-Scale Comparative Analyses of Tick Genomes Elucidate Their Genetic Diversity and Vector Capacities.</title>
        <authorList>
            <consortium name="Tick Genome and Microbiome Consortium (TIGMIC)"/>
            <person name="Jia N."/>
            <person name="Wang J."/>
            <person name="Shi W."/>
            <person name="Du L."/>
            <person name="Sun Y."/>
            <person name="Zhan W."/>
            <person name="Jiang J.F."/>
            <person name="Wang Q."/>
            <person name="Zhang B."/>
            <person name="Ji P."/>
            <person name="Bell-Sakyi L."/>
            <person name="Cui X.M."/>
            <person name="Yuan T.T."/>
            <person name="Jiang B.G."/>
            <person name="Yang W.F."/>
            <person name="Lam T.T."/>
            <person name="Chang Q.C."/>
            <person name="Ding S.J."/>
            <person name="Wang X.J."/>
            <person name="Zhu J.G."/>
            <person name="Ruan X.D."/>
            <person name="Zhao L."/>
            <person name="Wei J.T."/>
            <person name="Ye R.Z."/>
            <person name="Que T.C."/>
            <person name="Du C.H."/>
            <person name="Zhou Y.H."/>
            <person name="Cheng J.X."/>
            <person name="Dai P.F."/>
            <person name="Guo W.B."/>
            <person name="Han X.H."/>
            <person name="Huang E.J."/>
            <person name="Li L.F."/>
            <person name="Wei W."/>
            <person name="Gao Y.C."/>
            <person name="Liu J.Z."/>
            <person name="Shao H.Z."/>
            <person name="Wang X."/>
            <person name="Wang C.C."/>
            <person name="Yang T.C."/>
            <person name="Huo Q.B."/>
            <person name="Li W."/>
            <person name="Chen H.Y."/>
            <person name="Chen S.E."/>
            <person name="Zhou L.G."/>
            <person name="Ni X.B."/>
            <person name="Tian J.H."/>
            <person name="Sheng Y."/>
            <person name="Liu T."/>
            <person name="Pan Y.S."/>
            <person name="Xia L.Y."/>
            <person name="Li J."/>
            <person name="Zhao F."/>
            <person name="Cao W.C."/>
        </authorList>
    </citation>
    <scope>NUCLEOTIDE SEQUENCE</scope>
    <source>
        <strain evidence="3">Rmic-2018</strain>
    </source>
</reference>
<keyword evidence="2" id="KW-0472">Membrane</keyword>
<dbReference type="EMBL" id="JABSTU010000005">
    <property type="protein sequence ID" value="KAH8030837.1"/>
    <property type="molecule type" value="Genomic_DNA"/>
</dbReference>
<sequence length="338" mass="37749">MTNEGHKNKAKKRSRAVRKEEEYAQEKLPGVDLSVIGLHDPVKQQERRERREAIRAFVTNTTFITVAIIVFLVVLSALAWRQAKQGPQELTKCVTPECTKYASLLAAAIDDTKKPCDNFFLHVCGAEIMHLKGASSTVEEIRIATFHRERDGLRMKKVPENDQTPLEKAAAYLQACESVQNTSGVDEVRKALREGGIRWPDHPDPSLDLVHQVFYMSGKLFTSVLFQVELNASVDGKERPVVGLGLDESYMHVLKMLEKHSATKRILGHFKLTYATFAATPAVANDKDRFQTLFDDLMEIGPNFANVTSEAAAADDRCASSHGTQYGIVFSIEFPKIT</sequence>
<organism evidence="3 4">
    <name type="scientific">Rhipicephalus microplus</name>
    <name type="common">Cattle tick</name>
    <name type="synonym">Boophilus microplus</name>
    <dbReference type="NCBI Taxonomy" id="6941"/>
    <lineage>
        <taxon>Eukaryota</taxon>
        <taxon>Metazoa</taxon>
        <taxon>Ecdysozoa</taxon>
        <taxon>Arthropoda</taxon>
        <taxon>Chelicerata</taxon>
        <taxon>Arachnida</taxon>
        <taxon>Acari</taxon>
        <taxon>Parasitiformes</taxon>
        <taxon>Ixodida</taxon>
        <taxon>Ixodoidea</taxon>
        <taxon>Ixodidae</taxon>
        <taxon>Rhipicephalinae</taxon>
        <taxon>Rhipicephalus</taxon>
        <taxon>Boophilus</taxon>
    </lineage>
</organism>
<reference evidence="3" key="2">
    <citation type="submission" date="2021-09" db="EMBL/GenBank/DDBJ databases">
        <authorList>
            <person name="Jia N."/>
            <person name="Wang J."/>
            <person name="Shi W."/>
            <person name="Du L."/>
            <person name="Sun Y."/>
            <person name="Zhan W."/>
            <person name="Jiang J."/>
            <person name="Wang Q."/>
            <person name="Zhang B."/>
            <person name="Ji P."/>
            <person name="Sakyi L.B."/>
            <person name="Cui X."/>
            <person name="Yuan T."/>
            <person name="Jiang B."/>
            <person name="Yang W."/>
            <person name="Lam T.T.-Y."/>
            <person name="Chang Q."/>
            <person name="Ding S."/>
            <person name="Wang X."/>
            <person name="Zhu J."/>
            <person name="Ruan X."/>
            <person name="Zhao L."/>
            <person name="Wei J."/>
            <person name="Que T."/>
            <person name="Du C."/>
            <person name="Cheng J."/>
            <person name="Dai P."/>
            <person name="Han X."/>
            <person name="Huang E."/>
            <person name="Gao Y."/>
            <person name="Liu J."/>
            <person name="Shao H."/>
            <person name="Ye R."/>
            <person name="Li L."/>
            <person name="Wei W."/>
            <person name="Wang X."/>
            <person name="Wang C."/>
            <person name="Huo Q."/>
            <person name="Li W."/>
            <person name="Guo W."/>
            <person name="Chen H."/>
            <person name="Chen S."/>
            <person name="Zhou L."/>
            <person name="Zhou L."/>
            <person name="Ni X."/>
            <person name="Tian J."/>
            <person name="Zhou Y."/>
            <person name="Sheng Y."/>
            <person name="Liu T."/>
            <person name="Pan Y."/>
            <person name="Xia L."/>
            <person name="Li J."/>
            <person name="Zhao F."/>
            <person name="Cao W."/>
        </authorList>
    </citation>
    <scope>NUCLEOTIDE SEQUENCE</scope>
    <source>
        <strain evidence="3">Rmic-2018</strain>
        <tissue evidence="3">Larvae</tissue>
    </source>
</reference>
<protein>
    <recommendedName>
        <fullName evidence="5">Peptidase M13 N-terminal domain-containing protein</fullName>
    </recommendedName>
</protein>
<keyword evidence="2" id="KW-1133">Transmembrane helix</keyword>
<dbReference type="GO" id="GO:0006508">
    <property type="term" value="P:proteolysis"/>
    <property type="evidence" value="ECO:0007669"/>
    <property type="project" value="InterPro"/>
</dbReference>
<dbReference type="AlphaFoldDB" id="A0A9J6E9S3"/>
<feature type="transmembrane region" description="Helical" evidence="2">
    <location>
        <begin position="57"/>
        <end position="80"/>
    </location>
</feature>
<dbReference type="InterPro" id="IPR042089">
    <property type="entry name" value="Peptidase_M13_dom_2"/>
</dbReference>
<evidence type="ECO:0000313" key="4">
    <source>
        <dbReference type="Proteomes" id="UP000821866"/>
    </source>
</evidence>
<gene>
    <name evidence="3" type="ORF">HPB51_011881</name>
</gene>
<evidence type="ECO:0000256" key="1">
    <source>
        <dbReference type="SAM" id="MobiDB-lite"/>
    </source>
</evidence>
<dbReference type="Gene3D" id="3.40.390.10">
    <property type="entry name" value="Collagenase (Catalytic Domain)"/>
    <property type="match status" value="1"/>
</dbReference>
<dbReference type="InterPro" id="IPR024079">
    <property type="entry name" value="MetalloPept_cat_dom_sf"/>
</dbReference>
<dbReference type="PROSITE" id="PS51885">
    <property type="entry name" value="NEPRILYSIN"/>
    <property type="match status" value="1"/>
</dbReference>
<keyword evidence="2" id="KW-0812">Transmembrane</keyword>
<dbReference type="InterPro" id="IPR000718">
    <property type="entry name" value="Peptidase_M13"/>
</dbReference>
<evidence type="ECO:0000313" key="3">
    <source>
        <dbReference type="EMBL" id="KAH8030837.1"/>
    </source>
</evidence>